<gene>
    <name evidence="2" type="ORF">C1SCF055_LOCUS20429</name>
</gene>
<keyword evidence="4" id="KW-1185">Reference proteome</keyword>
<name>A0A9P1CLQ0_9DINO</name>
<feature type="region of interest" description="Disordered" evidence="1">
    <location>
        <begin position="419"/>
        <end position="448"/>
    </location>
</feature>
<proteinExistence type="predicted"/>
<sequence>ADGPLAALLNHSRASEEKFLQDLQTSLLTKKKSKCFRTSESMEDEELEVRTSTISSGCASPSRECHRVTVSLSRDTMLRLAFALICAADGPLAALLNHSRASEEKFLQDLQTSLLTKKKSKCFRTSESMEDEELEVRTSTISSGCASPSRECHRVTVSLCEKMQEDKTCQEQDPSVGVGGEGQIEGAGQADGPLAALLNHSRASEEKFLQDLQTSLLTKKKSKCFRTSGSMEDEELEADGPLAALLNHSRASEEKFLQDLQTSLLTKKKSKCFRTSESMEDEELEVRESINDFLGLRFPKPGVPSSHGELVKLVSRDSNVDLSWPVLAFSIAIADGPLAALLNHSRASEEKFLQDLQTSLLTKKKSKCFRTSGSMEDEELEADGPLAALLNHSRASEEKFLQDLQTSLLTKKKSKCFRTSESMEDEELEPGVPSSHGELVKLVSRDSN</sequence>
<reference evidence="3" key="2">
    <citation type="submission" date="2024-04" db="EMBL/GenBank/DDBJ databases">
        <authorList>
            <person name="Chen Y."/>
            <person name="Shah S."/>
            <person name="Dougan E. K."/>
            <person name="Thang M."/>
            <person name="Chan C."/>
        </authorList>
    </citation>
    <scope>NUCLEOTIDE SEQUENCE [LARGE SCALE GENOMIC DNA]</scope>
</reference>
<evidence type="ECO:0000313" key="2">
    <source>
        <dbReference type="EMBL" id="CAI3993706.1"/>
    </source>
</evidence>
<comment type="caution">
    <text evidence="2">The sequence shown here is derived from an EMBL/GenBank/DDBJ whole genome shotgun (WGS) entry which is preliminary data.</text>
</comment>
<evidence type="ECO:0000256" key="1">
    <source>
        <dbReference type="SAM" id="MobiDB-lite"/>
    </source>
</evidence>
<feature type="non-terminal residue" evidence="2">
    <location>
        <position position="448"/>
    </location>
</feature>
<dbReference type="EMBL" id="CAMXCT010001865">
    <property type="protein sequence ID" value="CAI3993706.1"/>
    <property type="molecule type" value="Genomic_DNA"/>
</dbReference>
<organism evidence="2">
    <name type="scientific">Cladocopium goreaui</name>
    <dbReference type="NCBI Taxonomy" id="2562237"/>
    <lineage>
        <taxon>Eukaryota</taxon>
        <taxon>Sar</taxon>
        <taxon>Alveolata</taxon>
        <taxon>Dinophyceae</taxon>
        <taxon>Suessiales</taxon>
        <taxon>Symbiodiniaceae</taxon>
        <taxon>Cladocopium</taxon>
    </lineage>
</organism>
<dbReference type="EMBL" id="CAMXCT020001865">
    <property type="protein sequence ID" value="CAL1147081.1"/>
    <property type="molecule type" value="Genomic_DNA"/>
</dbReference>
<dbReference type="EMBL" id="CAMXCT030001865">
    <property type="protein sequence ID" value="CAL4781018.1"/>
    <property type="molecule type" value="Genomic_DNA"/>
</dbReference>
<evidence type="ECO:0000313" key="4">
    <source>
        <dbReference type="Proteomes" id="UP001152797"/>
    </source>
</evidence>
<evidence type="ECO:0000313" key="3">
    <source>
        <dbReference type="EMBL" id="CAL1147081.1"/>
    </source>
</evidence>
<dbReference type="Proteomes" id="UP001152797">
    <property type="component" value="Unassembled WGS sequence"/>
</dbReference>
<feature type="non-terminal residue" evidence="2">
    <location>
        <position position="1"/>
    </location>
</feature>
<protein>
    <submittedName>
        <fullName evidence="2">Uncharacterized protein</fullName>
    </submittedName>
</protein>
<accession>A0A9P1CLQ0</accession>
<dbReference type="AlphaFoldDB" id="A0A9P1CLQ0"/>
<reference evidence="2" key="1">
    <citation type="submission" date="2022-10" db="EMBL/GenBank/DDBJ databases">
        <authorList>
            <person name="Chen Y."/>
            <person name="Dougan E. K."/>
            <person name="Chan C."/>
            <person name="Rhodes N."/>
            <person name="Thang M."/>
        </authorList>
    </citation>
    <scope>NUCLEOTIDE SEQUENCE</scope>
</reference>